<dbReference type="OrthoDB" id="354694at2759"/>
<dbReference type="AlphaFoldDB" id="A0A6P6RZV1"/>
<proteinExistence type="predicted"/>
<dbReference type="SMART" id="SM00466">
    <property type="entry name" value="SRA"/>
    <property type="match status" value="1"/>
</dbReference>
<dbReference type="Pfam" id="PF02182">
    <property type="entry name" value="SAD_SRA"/>
    <property type="match status" value="1"/>
</dbReference>
<feature type="compositionally biased region" description="Low complexity" evidence="4">
    <location>
        <begin position="411"/>
        <end position="420"/>
    </location>
</feature>
<dbReference type="PROSITE" id="PS51015">
    <property type="entry name" value="YDG"/>
    <property type="match status" value="1"/>
</dbReference>
<dbReference type="GO" id="GO:0042054">
    <property type="term" value="F:histone methyltransferase activity"/>
    <property type="evidence" value="ECO:0007669"/>
    <property type="project" value="TreeGrafter"/>
</dbReference>
<comment type="subcellular location">
    <subcellularLocation>
        <location evidence="1">Chromosome</location>
    </subcellularLocation>
    <subcellularLocation>
        <location evidence="3">Nucleus</location>
    </subcellularLocation>
</comment>
<dbReference type="GeneID" id="34623111"/>
<dbReference type="Gene3D" id="2.170.270.10">
    <property type="entry name" value="SET domain"/>
    <property type="match status" value="1"/>
</dbReference>
<evidence type="ECO:0000256" key="1">
    <source>
        <dbReference type="ARBA" id="ARBA00004286"/>
    </source>
</evidence>
<sequence length="982" mass="106711">MLIVPEERTAAAHADALARAAAIGPPHRAPTAAAPLRSLAAAAPAAAGVRPTARTAVAAAAAGAAGEGEDDVCVELSDFDSDAEGEALYERMRQHRQELLKQGLLKRKRNSLQEIEPLDVGWLLASDPKRGFDYLTLDEKAAFLSLKYLHLLSSTCLIGKEKLGGSTPLWKLSHLTGERRIPPNLLGPGVLKVPPGFRCLTIGQLRVLGIHCSSSRICVGADEDKTQTATSILLNDSRFEDKGTMLIVHGENPDPQDTSVYPGDQLIALGGSSQKNTALWTAWKHEYPVRVIRGYQARSEYAPEVGFRYDGLYRVVELLFDTAEPPESLYRDARAGGAPPTTAGCGAKSYGRGKGLEADSSRSSTSRTHGESGTMSSDEESSDTREESGDNASSTTPSPPKKHAAAERAAAEAAGLSASADTTQDTVKEELEEGEEDVKLLSYTQTKARSREMAAAAGANATAAAGTRPPRQEERLLKGRCVFKFLLLSIHSKQYSPPTSRWRHFRLDDMSHPLWDKDKRLKQMRQLAKRQFAAHRRIQQQLEMGDDLALTSTTTRVVEVYGQLLQQWGSTSSRRSDPVSCAQAALTVAREAGRFVKGSSLSQRCCEGFAALETWESGNAPAWAACGFLPLVLCVESYELELTPASYAERQRLVDAYLNEAAAAAEAAEGAVSAAGQRWGGAGWEGGGRRVRGEDSEKDNSGYSGNKNLERLLEKIEAKPKFSSEGHRTLKWRKRQARLLVSKSHALQFAHCYLPQSATCGIVSSLILGAPLPASWSPWADISQGQEAFPIIAINDVDAEPPPTDFCELPSYCDAVRDPVTGRIYCGGANPAFLSAFRPIASCSAHCLCSPEYCANRLPEDLQYRVAVAKTRHAGWELRTLEAIPKGAFIMQYVGEVIPRAVMDGRSRQEARRGYHNYCMEAVGEERDLEYDWAAPCIDSLFIGNASRFLNHSCNPNVRVATIWRGPSLPLVGVFAQEDIPA</sequence>
<dbReference type="InterPro" id="IPR015947">
    <property type="entry name" value="PUA-like_sf"/>
</dbReference>
<dbReference type="GO" id="GO:0005634">
    <property type="term" value="C:nucleus"/>
    <property type="evidence" value="ECO:0007669"/>
    <property type="project" value="UniProtKB-SubCell"/>
</dbReference>
<dbReference type="Gene3D" id="2.30.280.10">
    <property type="entry name" value="SRA-YDG"/>
    <property type="match status" value="1"/>
</dbReference>
<dbReference type="PANTHER" id="PTHR45660">
    <property type="entry name" value="HISTONE-LYSINE N-METHYLTRANSFERASE SETMAR"/>
    <property type="match status" value="1"/>
</dbReference>
<dbReference type="GO" id="GO:0003690">
    <property type="term" value="F:double-stranded DNA binding"/>
    <property type="evidence" value="ECO:0007669"/>
    <property type="project" value="TreeGrafter"/>
</dbReference>
<evidence type="ECO:0000313" key="8">
    <source>
        <dbReference type="RefSeq" id="XP_026193054.1"/>
    </source>
</evidence>
<dbReference type="InterPro" id="IPR001214">
    <property type="entry name" value="SET_dom"/>
</dbReference>
<keyword evidence="7" id="KW-1185">Reference proteome</keyword>
<dbReference type="GO" id="GO:0005694">
    <property type="term" value="C:chromosome"/>
    <property type="evidence" value="ECO:0007669"/>
    <property type="project" value="UniProtKB-SubCell"/>
</dbReference>
<organism evidence="7 8">
    <name type="scientific">Cyclospora cayetanensis</name>
    <dbReference type="NCBI Taxonomy" id="88456"/>
    <lineage>
        <taxon>Eukaryota</taxon>
        <taxon>Sar</taxon>
        <taxon>Alveolata</taxon>
        <taxon>Apicomplexa</taxon>
        <taxon>Conoidasida</taxon>
        <taxon>Coccidia</taxon>
        <taxon>Eucoccidiorida</taxon>
        <taxon>Eimeriorina</taxon>
        <taxon>Eimeriidae</taxon>
        <taxon>Cyclospora</taxon>
    </lineage>
</organism>
<dbReference type="Pfam" id="PF00856">
    <property type="entry name" value="SET"/>
    <property type="match status" value="1"/>
</dbReference>
<evidence type="ECO:0000256" key="3">
    <source>
        <dbReference type="PROSITE-ProRule" id="PRU00358"/>
    </source>
</evidence>
<gene>
    <name evidence="8" type="primary">LOC34623111</name>
</gene>
<feature type="compositionally biased region" description="Basic and acidic residues" evidence="4">
    <location>
        <begin position="687"/>
        <end position="700"/>
    </location>
</feature>
<feature type="domain" description="SET" evidence="5">
    <location>
        <begin position="864"/>
        <end position="982"/>
    </location>
</feature>
<evidence type="ECO:0000256" key="2">
    <source>
        <dbReference type="ARBA" id="ARBA00023242"/>
    </source>
</evidence>
<dbReference type="SUPFAM" id="SSF88697">
    <property type="entry name" value="PUA domain-like"/>
    <property type="match status" value="1"/>
</dbReference>
<dbReference type="RefSeq" id="XP_026193054.1">
    <property type="nucleotide sequence ID" value="XM_026337269.1"/>
</dbReference>
<feature type="compositionally biased region" description="Low complexity" evidence="4">
    <location>
        <begin position="335"/>
        <end position="347"/>
    </location>
</feature>
<evidence type="ECO:0000259" key="5">
    <source>
        <dbReference type="PROSITE" id="PS50280"/>
    </source>
</evidence>
<evidence type="ECO:0000313" key="7">
    <source>
        <dbReference type="Proteomes" id="UP000515125"/>
    </source>
</evidence>
<dbReference type="Proteomes" id="UP000515125">
    <property type="component" value="Unplaced"/>
</dbReference>
<dbReference type="SMART" id="SM00317">
    <property type="entry name" value="SET"/>
    <property type="match status" value="1"/>
</dbReference>
<evidence type="ECO:0000259" key="6">
    <source>
        <dbReference type="PROSITE" id="PS51015"/>
    </source>
</evidence>
<feature type="domain" description="YDG" evidence="6">
    <location>
        <begin position="188"/>
        <end position="336"/>
    </location>
</feature>
<feature type="region of interest" description="Disordered" evidence="4">
    <location>
        <begin position="685"/>
        <end position="706"/>
    </location>
</feature>
<reference evidence="8" key="1">
    <citation type="submission" date="2025-08" db="UniProtKB">
        <authorList>
            <consortium name="RefSeq"/>
        </authorList>
    </citation>
    <scope>IDENTIFICATION</scope>
</reference>
<dbReference type="PANTHER" id="PTHR45660:SF13">
    <property type="entry name" value="HISTONE-LYSINE N-METHYLTRANSFERASE SETMAR"/>
    <property type="match status" value="1"/>
</dbReference>
<name>A0A6P6RZV1_9EIME</name>
<dbReference type="PROSITE" id="PS50280">
    <property type="entry name" value="SET"/>
    <property type="match status" value="1"/>
</dbReference>
<feature type="non-terminal residue" evidence="8">
    <location>
        <position position="982"/>
    </location>
</feature>
<dbReference type="SUPFAM" id="SSF82199">
    <property type="entry name" value="SET domain"/>
    <property type="match status" value="1"/>
</dbReference>
<keyword evidence="2 3" id="KW-0539">Nucleus</keyword>
<evidence type="ECO:0000256" key="4">
    <source>
        <dbReference type="SAM" id="MobiDB-lite"/>
    </source>
</evidence>
<dbReference type="InterPro" id="IPR036987">
    <property type="entry name" value="SRA-YDG_sf"/>
</dbReference>
<accession>A0A6P6RZV1</accession>
<feature type="region of interest" description="Disordered" evidence="4">
    <location>
        <begin position="330"/>
        <end position="437"/>
    </location>
</feature>
<dbReference type="InterPro" id="IPR003105">
    <property type="entry name" value="SRA_YDG"/>
</dbReference>
<protein>
    <submittedName>
        <fullName evidence="8">Uncharacterized protein LOC34623111</fullName>
    </submittedName>
</protein>
<dbReference type="InterPro" id="IPR051357">
    <property type="entry name" value="H3K9_HMTase_SUVAR3-9"/>
</dbReference>
<dbReference type="InterPro" id="IPR046341">
    <property type="entry name" value="SET_dom_sf"/>
</dbReference>